<evidence type="ECO:0000256" key="1">
    <source>
        <dbReference type="ARBA" id="ARBA00012513"/>
    </source>
</evidence>
<evidence type="ECO:0000313" key="11">
    <source>
        <dbReference type="EMBL" id="KAK2032940.1"/>
    </source>
</evidence>
<keyword evidence="4 9" id="KW-0547">Nucleotide-binding</keyword>
<keyword evidence="2" id="KW-0723">Serine/threonine-protein kinase</keyword>
<sequence length="397" mass="44840">MSPGQSVEYNWIDGVERLEKYEPGGYHPIMIDDLLDGRYRIVDKLGFGGYSTIWLAQDQRLKRFVAIKVGVSSPSLSRREPSILRNLSRSRPISYAAHVAIDASDAIPSILDEFDIQGPNGTHTCYTVAPAQGNLKEASFSRLFPIRVARALAAKLTMAVAFIHFCGFVHGVADIHIRNVLVKLPSTFDELAIGQFRKKFGEPETVPISRTDGRPLPPNISPRAVVPMYLGEKAQDFTLADAHGLILNDFGEAFAPAMEQRLGKDCNTPMAKKAPLGTAQIDVLGSQHFPSSWWKHWEQPIAEESDRDEVMPHRPTGPRGVWPTLEEAFDEFVQKYRRKRETAGVFEEEETRAILDLMRGMLKFRPEERLMIDEVLGSEWMVKTRKKKEKRWRGGLL</sequence>
<dbReference type="Proteomes" id="UP001232148">
    <property type="component" value="Unassembled WGS sequence"/>
</dbReference>
<evidence type="ECO:0000256" key="2">
    <source>
        <dbReference type="ARBA" id="ARBA00022527"/>
    </source>
</evidence>
<dbReference type="EMBL" id="MU842826">
    <property type="protein sequence ID" value="KAK2032940.1"/>
    <property type="molecule type" value="Genomic_DNA"/>
</dbReference>
<dbReference type="AlphaFoldDB" id="A0AAD9M858"/>
<dbReference type="EC" id="2.7.11.1" evidence="1"/>
<dbReference type="InterPro" id="IPR051334">
    <property type="entry name" value="SRPK"/>
</dbReference>
<evidence type="ECO:0000256" key="6">
    <source>
        <dbReference type="ARBA" id="ARBA00022840"/>
    </source>
</evidence>
<name>A0AAD9M858_9PEZI</name>
<dbReference type="Gene3D" id="3.30.200.20">
    <property type="entry name" value="Phosphorylase Kinase, domain 1"/>
    <property type="match status" value="1"/>
</dbReference>
<evidence type="ECO:0000256" key="4">
    <source>
        <dbReference type="ARBA" id="ARBA00022741"/>
    </source>
</evidence>
<dbReference type="InterPro" id="IPR017441">
    <property type="entry name" value="Protein_kinase_ATP_BS"/>
</dbReference>
<accession>A0AAD9M858</accession>
<dbReference type="SMART" id="SM00220">
    <property type="entry name" value="S_TKc"/>
    <property type="match status" value="1"/>
</dbReference>
<dbReference type="GO" id="GO:0000245">
    <property type="term" value="P:spliceosomal complex assembly"/>
    <property type="evidence" value="ECO:0007669"/>
    <property type="project" value="TreeGrafter"/>
</dbReference>
<feature type="binding site" evidence="9">
    <location>
        <position position="68"/>
    </location>
    <ligand>
        <name>ATP</name>
        <dbReference type="ChEBI" id="CHEBI:30616"/>
    </ligand>
</feature>
<dbReference type="PANTHER" id="PTHR47634">
    <property type="entry name" value="PROTEIN KINASE DOMAIN-CONTAINING PROTEIN-RELATED"/>
    <property type="match status" value="1"/>
</dbReference>
<evidence type="ECO:0000256" key="9">
    <source>
        <dbReference type="PROSITE-ProRule" id="PRU10141"/>
    </source>
</evidence>
<proteinExistence type="predicted"/>
<reference evidence="11" key="1">
    <citation type="submission" date="2021-06" db="EMBL/GenBank/DDBJ databases">
        <title>Comparative genomics, transcriptomics and evolutionary studies reveal genomic signatures of adaptation to plant cell wall in hemibiotrophic fungi.</title>
        <authorList>
            <consortium name="DOE Joint Genome Institute"/>
            <person name="Baroncelli R."/>
            <person name="Diaz J.F."/>
            <person name="Benocci T."/>
            <person name="Peng M."/>
            <person name="Battaglia E."/>
            <person name="Haridas S."/>
            <person name="Andreopoulos W."/>
            <person name="Labutti K."/>
            <person name="Pangilinan J."/>
            <person name="Floch G.L."/>
            <person name="Makela M.R."/>
            <person name="Henrissat B."/>
            <person name="Grigoriev I.V."/>
            <person name="Crouch J.A."/>
            <person name="De Vries R.P."/>
            <person name="Sukno S.A."/>
            <person name="Thon M.R."/>
        </authorList>
    </citation>
    <scope>NUCLEOTIDE SEQUENCE</scope>
    <source>
        <strain evidence="11">MAFF235873</strain>
    </source>
</reference>
<evidence type="ECO:0000256" key="5">
    <source>
        <dbReference type="ARBA" id="ARBA00022777"/>
    </source>
</evidence>
<dbReference type="SUPFAM" id="SSF56112">
    <property type="entry name" value="Protein kinase-like (PK-like)"/>
    <property type="match status" value="1"/>
</dbReference>
<keyword evidence="5 11" id="KW-0418">Kinase</keyword>
<evidence type="ECO:0000256" key="7">
    <source>
        <dbReference type="ARBA" id="ARBA00047899"/>
    </source>
</evidence>
<dbReference type="Gene3D" id="1.10.510.10">
    <property type="entry name" value="Transferase(Phosphotransferase) domain 1"/>
    <property type="match status" value="2"/>
</dbReference>
<evidence type="ECO:0000313" key="12">
    <source>
        <dbReference type="Proteomes" id="UP001232148"/>
    </source>
</evidence>
<dbReference type="GO" id="GO:0005524">
    <property type="term" value="F:ATP binding"/>
    <property type="evidence" value="ECO:0007669"/>
    <property type="project" value="UniProtKB-UniRule"/>
</dbReference>
<keyword evidence="3" id="KW-0808">Transferase</keyword>
<organism evidence="11 12">
    <name type="scientific">Colletotrichum zoysiae</name>
    <dbReference type="NCBI Taxonomy" id="1216348"/>
    <lineage>
        <taxon>Eukaryota</taxon>
        <taxon>Fungi</taxon>
        <taxon>Dikarya</taxon>
        <taxon>Ascomycota</taxon>
        <taxon>Pezizomycotina</taxon>
        <taxon>Sordariomycetes</taxon>
        <taxon>Hypocreomycetidae</taxon>
        <taxon>Glomerellales</taxon>
        <taxon>Glomerellaceae</taxon>
        <taxon>Colletotrichum</taxon>
        <taxon>Colletotrichum graminicola species complex</taxon>
    </lineage>
</organism>
<evidence type="ECO:0000256" key="3">
    <source>
        <dbReference type="ARBA" id="ARBA00022679"/>
    </source>
</evidence>
<gene>
    <name evidence="11" type="ORF">LX32DRAFT_670805</name>
</gene>
<comment type="caution">
    <text evidence="11">The sequence shown here is derived from an EMBL/GenBank/DDBJ whole genome shotgun (WGS) entry which is preliminary data.</text>
</comment>
<keyword evidence="6 9" id="KW-0067">ATP-binding</keyword>
<protein>
    <recommendedName>
        <fullName evidence="1">non-specific serine/threonine protein kinase</fullName>
        <ecNumber evidence="1">2.7.11.1</ecNumber>
    </recommendedName>
</protein>
<feature type="domain" description="Protein kinase" evidence="10">
    <location>
        <begin position="39"/>
        <end position="381"/>
    </location>
</feature>
<dbReference type="PROSITE" id="PS50011">
    <property type="entry name" value="PROTEIN_KINASE_DOM"/>
    <property type="match status" value="1"/>
</dbReference>
<dbReference type="GO" id="GO:0004674">
    <property type="term" value="F:protein serine/threonine kinase activity"/>
    <property type="evidence" value="ECO:0007669"/>
    <property type="project" value="UniProtKB-KW"/>
</dbReference>
<evidence type="ECO:0000259" key="10">
    <source>
        <dbReference type="PROSITE" id="PS50011"/>
    </source>
</evidence>
<dbReference type="GO" id="GO:0050684">
    <property type="term" value="P:regulation of mRNA processing"/>
    <property type="evidence" value="ECO:0007669"/>
    <property type="project" value="TreeGrafter"/>
</dbReference>
<keyword evidence="12" id="KW-1185">Reference proteome</keyword>
<comment type="catalytic activity">
    <reaction evidence="7">
        <text>L-threonyl-[protein] + ATP = O-phospho-L-threonyl-[protein] + ADP + H(+)</text>
        <dbReference type="Rhea" id="RHEA:46608"/>
        <dbReference type="Rhea" id="RHEA-COMP:11060"/>
        <dbReference type="Rhea" id="RHEA-COMP:11605"/>
        <dbReference type="ChEBI" id="CHEBI:15378"/>
        <dbReference type="ChEBI" id="CHEBI:30013"/>
        <dbReference type="ChEBI" id="CHEBI:30616"/>
        <dbReference type="ChEBI" id="CHEBI:61977"/>
        <dbReference type="ChEBI" id="CHEBI:456216"/>
        <dbReference type="EC" id="2.7.11.1"/>
    </reaction>
</comment>
<dbReference type="InterPro" id="IPR011009">
    <property type="entry name" value="Kinase-like_dom_sf"/>
</dbReference>
<dbReference type="PROSITE" id="PS00107">
    <property type="entry name" value="PROTEIN_KINASE_ATP"/>
    <property type="match status" value="1"/>
</dbReference>
<dbReference type="PANTHER" id="PTHR47634:SF9">
    <property type="entry name" value="PROTEIN KINASE DOMAIN-CONTAINING PROTEIN-RELATED"/>
    <property type="match status" value="1"/>
</dbReference>
<evidence type="ECO:0000256" key="8">
    <source>
        <dbReference type="ARBA" id="ARBA00048679"/>
    </source>
</evidence>
<dbReference type="InterPro" id="IPR000719">
    <property type="entry name" value="Prot_kinase_dom"/>
</dbReference>
<comment type="catalytic activity">
    <reaction evidence="8">
        <text>L-seryl-[protein] + ATP = O-phospho-L-seryl-[protein] + ADP + H(+)</text>
        <dbReference type="Rhea" id="RHEA:17989"/>
        <dbReference type="Rhea" id="RHEA-COMP:9863"/>
        <dbReference type="Rhea" id="RHEA-COMP:11604"/>
        <dbReference type="ChEBI" id="CHEBI:15378"/>
        <dbReference type="ChEBI" id="CHEBI:29999"/>
        <dbReference type="ChEBI" id="CHEBI:30616"/>
        <dbReference type="ChEBI" id="CHEBI:83421"/>
        <dbReference type="ChEBI" id="CHEBI:456216"/>
        <dbReference type="EC" id="2.7.11.1"/>
    </reaction>
</comment>